<evidence type="ECO:0000313" key="3">
    <source>
        <dbReference type="EMBL" id="CAG8526546.1"/>
    </source>
</evidence>
<protein>
    <submittedName>
        <fullName evidence="3">4917_t:CDS:1</fullName>
    </submittedName>
</protein>
<name>A0A9N9ADX3_9GLOM</name>
<keyword evidence="4" id="KW-1185">Reference proteome</keyword>
<evidence type="ECO:0000256" key="1">
    <source>
        <dbReference type="SAM" id="MobiDB-lite"/>
    </source>
</evidence>
<sequence>MAKSQRLILCLIVAVLALFIGTNAIPIVRDVTNPIGVNAPSTSTSTPAPAKPTPTSSKSATASPTQKPSPTPTTSSDSSSDSNTDSNSDSSPTSSPSEDNSAAATATPPSTGLPGTQLKTSTGPIVAASVVSSLNDLQRTILQAKIEPCNSGFPQVAATLIGAARS</sequence>
<feature type="chain" id="PRO_5040515517" evidence="2">
    <location>
        <begin position="25"/>
        <end position="166"/>
    </location>
</feature>
<organism evidence="3 4">
    <name type="scientific">Paraglomus occultum</name>
    <dbReference type="NCBI Taxonomy" id="144539"/>
    <lineage>
        <taxon>Eukaryota</taxon>
        <taxon>Fungi</taxon>
        <taxon>Fungi incertae sedis</taxon>
        <taxon>Mucoromycota</taxon>
        <taxon>Glomeromycotina</taxon>
        <taxon>Glomeromycetes</taxon>
        <taxon>Paraglomerales</taxon>
        <taxon>Paraglomeraceae</taxon>
        <taxon>Paraglomus</taxon>
    </lineage>
</organism>
<gene>
    <name evidence="3" type="ORF">POCULU_LOCUS3846</name>
</gene>
<dbReference type="AlphaFoldDB" id="A0A9N9ADX3"/>
<evidence type="ECO:0000256" key="2">
    <source>
        <dbReference type="SAM" id="SignalP"/>
    </source>
</evidence>
<dbReference type="Proteomes" id="UP000789572">
    <property type="component" value="Unassembled WGS sequence"/>
</dbReference>
<proteinExistence type="predicted"/>
<feature type="compositionally biased region" description="Low complexity" evidence="1">
    <location>
        <begin position="39"/>
        <end position="65"/>
    </location>
</feature>
<accession>A0A9N9ADX3</accession>
<feature type="region of interest" description="Disordered" evidence="1">
    <location>
        <begin position="39"/>
        <end position="119"/>
    </location>
</feature>
<feature type="signal peptide" evidence="2">
    <location>
        <begin position="1"/>
        <end position="24"/>
    </location>
</feature>
<evidence type="ECO:0000313" key="4">
    <source>
        <dbReference type="Proteomes" id="UP000789572"/>
    </source>
</evidence>
<dbReference type="EMBL" id="CAJVPJ010000457">
    <property type="protein sequence ID" value="CAG8526546.1"/>
    <property type="molecule type" value="Genomic_DNA"/>
</dbReference>
<keyword evidence="2" id="KW-0732">Signal</keyword>
<feature type="compositionally biased region" description="Low complexity" evidence="1">
    <location>
        <begin position="72"/>
        <end position="116"/>
    </location>
</feature>
<comment type="caution">
    <text evidence="3">The sequence shown here is derived from an EMBL/GenBank/DDBJ whole genome shotgun (WGS) entry which is preliminary data.</text>
</comment>
<reference evidence="3" key="1">
    <citation type="submission" date="2021-06" db="EMBL/GenBank/DDBJ databases">
        <authorList>
            <person name="Kallberg Y."/>
            <person name="Tangrot J."/>
            <person name="Rosling A."/>
        </authorList>
    </citation>
    <scope>NUCLEOTIDE SEQUENCE</scope>
    <source>
        <strain evidence="3">IA702</strain>
    </source>
</reference>